<evidence type="ECO:0000313" key="4">
    <source>
        <dbReference type="Proteomes" id="UP000242222"/>
    </source>
</evidence>
<dbReference type="Proteomes" id="UP000242222">
    <property type="component" value="Unassembled WGS sequence"/>
</dbReference>
<dbReference type="InterPro" id="IPR016052">
    <property type="entry name" value="YgiW/YdeI"/>
</dbReference>
<protein>
    <submittedName>
        <fullName evidence="3">TIGR00156 family protein</fullName>
    </submittedName>
</protein>
<sequence length="136" mass="14662">MKSLKKTAAVLAMVALTSAPLYAAQQGGFVDPNAPHTQVGHQGGFAGPDGSAVTAAKAGEMSDNSWVSVTGHIEKRVGDDKYIFRDNTGNLLVEIDHKRWMGQTITPQDKVQLKGKIDKDFNSIELDVKEIIKLKG</sequence>
<reference evidence="4" key="1">
    <citation type="submission" date="2016-10" db="EMBL/GenBank/DDBJ databases">
        <authorList>
            <person name="Varghese N."/>
            <person name="Submissions S."/>
        </authorList>
    </citation>
    <scope>NUCLEOTIDE SEQUENCE [LARGE SCALE GENOMIC DNA]</scope>
    <source>
        <strain evidence="4">N6PO6</strain>
    </source>
</reference>
<dbReference type="PANTHER" id="PTHR36571:SF1">
    <property type="entry name" value="PROTEIN YGIW"/>
    <property type="match status" value="1"/>
</dbReference>
<gene>
    <name evidence="3" type="ORF">SAMN05216516_11012</name>
</gene>
<feature type="chain" id="PRO_5017366852" evidence="2">
    <location>
        <begin position="24"/>
        <end position="136"/>
    </location>
</feature>
<keyword evidence="1 2" id="KW-0732">Signal</keyword>
<evidence type="ECO:0000313" key="3">
    <source>
        <dbReference type="EMBL" id="SFN54314.1"/>
    </source>
</evidence>
<dbReference type="EMBL" id="FOVC01000010">
    <property type="protein sequence ID" value="SFN54314.1"/>
    <property type="molecule type" value="Genomic_DNA"/>
</dbReference>
<feature type="signal peptide" evidence="2">
    <location>
        <begin position="1"/>
        <end position="23"/>
    </location>
</feature>
<dbReference type="InterPro" id="IPR036700">
    <property type="entry name" value="BOBF_sf"/>
</dbReference>
<dbReference type="Pfam" id="PF04076">
    <property type="entry name" value="BOF"/>
    <property type="match status" value="1"/>
</dbReference>
<dbReference type="Gene3D" id="2.40.50.200">
    <property type="entry name" value="Bacterial OB-fold"/>
    <property type="match status" value="1"/>
</dbReference>
<dbReference type="PANTHER" id="PTHR36571">
    <property type="entry name" value="PROTEIN YGIW"/>
    <property type="match status" value="1"/>
</dbReference>
<name>A0A1I4ZVN4_9GAMM</name>
<dbReference type="NCBIfam" id="NF033674">
    <property type="entry name" value="stress_OB_fold"/>
    <property type="match status" value="1"/>
</dbReference>
<proteinExistence type="predicted"/>
<dbReference type="InterPro" id="IPR005220">
    <property type="entry name" value="CarO-like"/>
</dbReference>
<keyword evidence="4" id="KW-1185">Reference proteome</keyword>
<evidence type="ECO:0000256" key="2">
    <source>
        <dbReference type="SAM" id="SignalP"/>
    </source>
</evidence>
<dbReference type="SUPFAM" id="SSF101756">
    <property type="entry name" value="Hypothetical protein YgiW"/>
    <property type="match status" value="1"/>
</dbReference>
<evidence type="ECO:0000256" key="1">
    <source>
        <dbReference type="ARBA" id="ARBA00022729"/>
    </source>
</evidence>
<accession>A0A1I4ZVN4</accession>
<organism evidence="3 4">
    <name type="scientific">Izhakiella capsodis</name>
    <dbReference type="NCBI Taxonomy" id="1367852"/>
    <lineage>
        <taxon>Bacteria</taxon>
        <taxon>Pseudomonadati</taxon>
        <taxon>Pseudomonadota</taxon>
        <taxon>Gammaproteobacteria</taxon>
        <taxon>Enterobacterales</taxon>
        <taxon>Erwiniaceae</taxon>
        <taxon>Izhakiella</taxon>
    </lineage>
</organism>
<dbReference type="STRING" id="1367852.SAMN05216516_11012"/>
<dbReference type="NCBIfam" id="TIGR00156">
    <property type="entry name" value="YgiW/YdeI family stress tolerance OB fold protein"/>
    <property type="match status" value="1"/>
</dbReference>
<dbReference type="AlphaFoldDB" id="A0A1I4ZVN4"/>